<dbReference type="OrthoDB" id="19906at2"/>
<feature type="transmembrane region" description="Helical" evidence="13">
    <location>
        <begin position="64"/>
        <end position="84"/>
    </location>
</feature>
<comment type="similarity">
    <text evidence="3">Belongs to the fatty acid desaturase type 2 family.</text>
</comment>
<dbReference type="InterPro" id="IPR005804">
    <property type="entry name" value="FA_desaturase_dom"/>
</dbReference>
<dbReference type="PANTHER" id="PTHR11351">
    <property type="entry name" value="ACYL-COA DESATURASE"/>
    <property type="match status" value="1"/>
</dbReference>
<evidence type="ECO:0000256" key="11">
    <source>
        <dbReference type="ARBA" id="ARBA00023136"/>
    </source>
</evidence>
<dbReference type="CDD" id="cd03505">
    <property type="entry name" value="Delta9-FADS-like"/>
    <property type="match status" value="1"/>
</dbReference>
<comment type="subcellular location">
    <subcellularLocation>
        <location evidence="2">Membrane</location>
        <topology evidence="2">Multi-pass membrane protein</topology>
    </subcellularLocation>
</comment>
<dbReference type="PRINTS" id="PR00075">
    <property type="entry name" value="FACDDSATRASE"/>
</dbReference>
<evidence type="ECO:0000313" key="15">
    <source>
        <dbReference type="EMBL" id="MUL38206.1"/>
    </source>
</evidence>
<evidence type="ECO:0000259" key="14">
    <source>
        <dbReference type="Pfam" id="PF00487"/>
    </source>
</evidence>
<feature type="transmembrane region" description="Helical" evidence="13">
    <location>
        <begin position="179"/>
        <end position="202"/>
    </location>
</feature>
<gene>
    <name evidence="15" type="ORF">BWI75_18190</name>
</gene>
<reference evidence="15 16" key="1">
    <citation type="journal article" date="2019" name="Front. Microbiol.">
        <title>Genomic Features for Desiccation Tolerance and Sugar Biosynthesis in the Extremophile Gloeocapsopsis sp. UTEX B3054.</title>
        <authorList>
            <person name="Urrejola C."/>
            <person name="Alcorta J."/>
            <person name="Salas L."/>
            <person name="Vasquez M."/>
            <person name="Polz M.F."/>
            <person name="Vicuna R."/>
            <person name="Diez B."/>
        </authorList>
    </citation>
    <scope>NUCLEOTIDE SEQUENCE [LARGE SCALE GENOMIC DNA]</scope>
    <source>
        <strain evidence="15 16">1H9</strain>
    </source>
</reference>
<dbReference type="Pfam" id="PF00487">
    <property type="entry name" value="FA_desaturase"/>
    <property type="match status" value="1"/>
</dbReference>
<evidence type="ECO:0000256" key="8">
    <source>
        <dbReference type="ARBA" id="ARBA00023002"/>
    </source>
</evidence>
<evidence type="ECO:0000313" key="16">
    <source>
        <dbReference type="Proteomes" id="UP000441797"/>
    </source>
</evidence>
<keyword evidence="9" id="KW-0408">Iron</keyword>
<dbReference type="Proteomes" id="UP000441797">
    <property type="component" value="Unassembled WGS sequence"/>
</dbReference>
<keyword evidence="16" id="KW-1185">Reference proteome</keyword>
<evidence type="ECO:0000256" key="12">
    <source>
        <dbReference type="ARBA" id="ARBA00023160"/>
    </source>
</evidence>
<evidence type="ECO:0000256" key="4">
    <source>
        <dbReference type="ARBA" id="ARBA00022516"/>
    </source>
</evidence>
<feature type="transmembrane region" description="Helical" evidence="13">
    <location>
        <begin position="40"/>
        <end position="58"/>
    </location>
</feature>
<protein>
    <submittedName>
        <fullName evidence="15">Acyl-CoA desaturase</fullName>
    </submittedName>
</protein>
<accession>A0A6N8G210</accession>
<keyword evidence="5 13" id="KW-0812">Transmembrane</keyword>
<name>A0A6N8G210_9CHRO</name>
<keyword evidence="7 13" id="KW-1133">Transmembrane helix</keyword>
<dbReference type="GO" id="GO:0016020">
    <property type="term" value="C:membrane"/>
    <property type="evidence" value="ECO:0007669"/>
    <property type="project" value="UniProtKB-SubCell"/>
</dbReference>
<dbReference type="InterPro" id="IPR015876">
    <property type="entry name" value="Acyl-CoA_DS"/>
</dbReference>
<comment type="caution">
    <text evidence="15">The sequence shown here is derived from an EMBL/GenBank/DDBJ whole genome shotgun (WGS) entry which is preliminary data.</text>
</comment>
<evidence type="ECO:0000256" key="9">
    <source>
        <dbReference type="ARBA" id="ARBA00023004"/>
    </source>
</evidence>
<sequence length="323" mass="37688">MPILENKTTELKGGRKDISSSLQIGTTSYKVLRQEYKIDIFSNIPFVLIHIGGLLIFWAGFSRVTLITCFILWFVRMFGITAGYHRYFSHRTYKTSRWFQFILAVLGNSSAQLDPLWWAAHHRHHHLHTDTQEDIHSPTVSGFWWSHMGWIVCPKYSQTNEQNIRDFARYPELRYLNRFPLIVPTLLAIALTATGLLLQYYLPQIKTNGLQMLAWGFFASTVLLYHSVFTINSLAHVFGTRRFDTVDSSRNNLLLAIITLGEGWHNNHHYYPASERQGFYWWEIDITHYILQLLAWLGIVWDLRTPPQKVYDESDCLSTKSSV</sequence>
<dbReference type="RefSeq" id="WP_105221235.1">
    <property type="nucleotide sequence ID" value="NZ_CAWNSU010000083.1"/>
</dbReference>
<keyword evidence="11 13" id="KW-0472">Membrane</keyword>
<keyword evidence="12" id="KW-0275">Fatty acid biosynthesis</keyword>
<comment type="cofactor">
    <cofactor evidence="1">
        <name>Fe(2+)</name>
        <dbReference type="ChEBI" id="CHEBI:29033"/>
    </cofactor>
</comment>
<evidence type="ECO:0000256" key="7">
    <source>
        <dbReference type="ARBA" id="ARBA00022989"/>
    </source>
</evidence>
<dbReference type="GO" id="GO:0006633">
    <property type="term" value="P:fatty acid biosynthetic process"/>
    <property type="evidence" value="ECO:0007669"/>
    <property type="project" value="UniProtKB-KW"/>
</dbReference>
<dbReference type="GO" id="GO:0016717">
    <property type="term" value="F:oxidoreductase activity, acting on paired donors, with oxidation of a pair of donors resulting in the reduction of molecular oxygen to two molecules of water"/>
    <property type="evidence" value="ECO:0007669"/>
    <property type="project" value="InterPro"/>
</dbReference>
<organism evidence="15 16">
    <name type="scientific">Gloeocapsopsis dulcis AAB1 = 1H9</name>
    <dbReference type="NCBI Taxonomy" id="1433147"/>
    <lineage>
        <taxon>Bacteria</taxon>
        <taxon>Bacillati</taxon>
        <taxon>Cyanobacteriota</taxon>
        <taxon>Cyanophyceae</taxon>
        <taxon>Oscillatoriophycideae</taxon>
        <taxon>Chroococcales</taxon>
        <taxon>Chroococcaceae</taxon>
        <taxon>Gloeocapsopsis</taxon>
        <taxon>Gloeocapsopsis dulcis</taxon>
    </lineage>
</organism>
<dbReference type="AlphaFoldDB" id="A0A6N8G210"/>
<dbReference type="PANTHER" id="PTHR11351:SF31">
    <property type="entry name" value="DESATURASE 1, ISOFORM A-RELATED"/>
    <property type="match status" value="1"/>
</dbReference>
<evidence type="ECO:0000256" key="10">
    <source>
        <dbReference type="ARBA" id="ARBA00023098"/>
    </source>
</evidence>
<dbReference type="EMBL" id="NAPY01000034">
    <property type="protein sequence ID" value="MUL38206.1"/>
    <property type="molecule type" value="Genomic_DNA"/>
</dbReference>
<evidence type="ECO:0000256" key="5">
    <source>
        <dbReference type="ARBA" id="ARBA00022692"/>
    </source>
</evidence>
<evidence type="ECO:0000256" key="1">
    <source>
        <dbReference type="ARBA" id="ARBA00001954"/>
    </source>
</evidence>
<feature type="domain" description="Fatty acid desaturase" evidence="14">
    <location>
        <begin position="66"/>
        <end position="291"/>
    </location>
</feature>
<feature type="transmembrane region" description="Helical" evidence="13">
    <location>
        <begin position="214"/>
        <end position="235"/>
    </location>
</feature>
<evidence type="ECO:0000256" key="3">
    <source>
        <dbReference type="ARBA" id="ARBA00008749"/>
    </source>
</evidence>
<proteinExistence type="inferred from homology"/>
<keyword evidence="8" id="KW-0560">Oxidoreductase</keyword>
<evidence type="ECO:0000256" key="6">
    <source>
        <dbReference type="ARBA" id="ARBA00022832"/>
    </source>
</evidence>
<keyword evidence="4" id="KW-0444">Lipid biosynthesis</keyword>
<keyword evidence="6" id="KW-0276">Fatty acid metabolism</keyword>
<evidence type="ECO:0000256" key="2">
    <source>
        <dbReference type="ARBA" id="ARBA00004141"/>
    </source>
</evidence>
<evidence type="ECO:0000256" key="13">
    <source>
        <dbReference type="SAM" id="Phobius"/>
    </source>
</evidence>
<keyword evidence="10" id="KW-0443">Lipid metabolism</keyword>